<evidence type="ECO:0000313" key="2">
    <source>
        <dbReference type="Proteomes" id="UP000257109"/>
    </source>
</evidence>
<comment type="caution">
    <text evidence="1">The sequence shown here is derived from an EMBL/GenBank/DDBJ whole genome shotgun (WGS) entry which is preliminary data.</text>
</comment>
<proteinExistence type="predicted"/>
<sequence>MVQQMEEMCETIHKLNNEFVGIKKLSRSHLWRKWYNCCIIMRSKLKSLMLGPTPLDNNHGHDDKA</sequence>
<keyword evidence="2" id="KW-1185">Reference proteome</keyword>
<dbReference type="AlphaFoldDB" id="A0A371E1W5"/>
<reference evidence="1" key="1">
    <citation type="submission" date="2018-05" db="EMBL/GenBank/DDBJ databases">
        <title>Draft genome of Mucuna pruriens seed.</title>
        <authorList>
            <person name="Nnadi N.E."/>
            <person name="Vos R."/>
            <person name="Hasami M.H."/>
            <person name="Devisetty U.K."/>
            <person name="Aguiy J.C."/>
        </authorList>
    </citation>
    <scope>NUCLEOTIDE SEQUENCE [LARGE SCALE GENOMIC DNA]</scope>
    <source>
        <strain evidence="1">JCA_2017</strain>
    </source>
</reference>
<dbReference type="Proteomes" id="UP000257109">
    <property type="component" value="Unassembled WGS sequence"/>
</dbReference>
<evidence type="ECO:0000313" key="1">
    <source>
        <dbReference type="EMBL" id="RDX58943.1"/>
    </source>
</evidence>
<accession>A0A371E1W5</accession>
<protein>
    <submittedName>
        <fullName evidence="1">Uncharacterized protein</fullName>
    </submittedName>
</protein>
<gene>
    <name evidence="1" type="ORF">CR513_61940</name>
</gene>
<feature type="non-terminal residue" evidence="1">
    <location>
        <position position="1"/>
    </location>
</feature>
<organism evidence="1 2">
    <name type="scientific">Mucuna pruriens</name>
    <name type="common">Velvet bean</name>
    <name type="synonym">Dolichos pruriens</name>
    <dbReference type="NCBI Taxonomy" id="157652"/>
    <lineage>
        <taxon>Eukaryota</taxon>
        <taxon>Viridiplantae</taxon>
        <taxon>Streptophyta</taxon>
        <taxon>Embryophyta</taxon>
        <taxon>Tracheophyta</taxon>
        <taxon>Spermatophyta</taxon>
        <taxon>Magnoliopsida</taxon>
        <taxon>eudicotyledons</taxon>
        <taxon>Gunneridae</taxon>
        <taxon>Pentapetalae</taxon>
        <taxon>rosids</taxon>
        <taxon>fabids</taxon>
        <taxon>Fabales</taxon>
        <taxon>Fabaceae</taxon>
        <taxon>Papilionoideae</taxon>
        <taxon>50 kb inversion clade</taxon>
        <taxon>NPAAA clade</taxon>
        <taxon>indigoferoid/millettioid clade</taxon>
        <taxon>Phaseoleae</taxon>
        <taxon>Mucuna</taxon>
    </lineage>
</organism>
<dbReference type="EMBL" id="QJKJ01017234">
    <property type="protein sequence ID" value="RDX58943.1"/>
    <property type="molecule type" value="Genomic_DNA"/>
</dbReference>
<name>A0A371E1W5_MUCPR</name>